<reference evidence="2 3" key="1">
    <citation type="journal article" date="2022" name="Nat. Ecol. Evol.">
        <title>A masculinizing supergene underlies an exaggerated male reproductive morph in a spider.</title>
        <authorList>
            <person name="Hendrickx F."/>
            <person name="De Corte Z."/>
            <person name="Sonet G."/>
            <person name="Van Belleghem S.M."/>
            <person name="Kostlbacher S."/>
            <person name="Vangestel C."/>
        </authorList>
    </citation>
    <scope>NUCLEOTIDE SEQUENCE [LARGE SCALE GENOMIC DNA]</scope>
    <source>
        <strain evidence="2">W744_W776</strain>
    </source>
</reference>
<comment type="caution">
    <text evidence="2">The sequence shown here is derived from an EMBL/GenBank/DDBJ whole genome shotgun (WGS) entry which is preliminary data.</text>
</comment>
<evidence type="ECO:0000313" key="3">
    <source>
        <dbReference type="Proteomes" id="UP000827092"/>
    </source>
</evidence>
<accession>A0AAV6THS6</accession>
<sequence length="126" mass="13746">MSASYPEGKFGGKRLLRCSISLLRPLDRSDESICTVRTATDSTRVSSGLVLSGHILHHLSRSHVSRSKTPPLPQGGTRAVRCRPPAKGTWDPNAATPGCTSFRRRLIQEPLTRAKVGLLVVFQDGR</sequence>
<name>A0AAV6THS6_9ARAC</name>
<organism evidence="2 3">
    <name type="scientific">Oedothorax gibbosus</name>
    <dbReference type="NCBI Taxonomy" id="931172"/>
    <lineage>
        <taxon>Eukaryota</taxon>
        <taxon>Metazoa</taxon>
        <taxon>Ecdysozoa</taxon>
        <taxon>Arthropoda</taxon>
        <taxon>Chelicerata</taxon>
        <taxon>Arachnida</taxon>
        <taxon>Araneae</taxon>
        <taxon>Araneomorphae</taxon>
        <taxon>Entelegynae</taxon>
        <taxon>Araneoidea</taxon>
        <taxon>Linyphiidae</taxon>
        <taxon>Erigoninae</taxon>
        <taxon>Oedothorax</taxon>
    </lineage>
</organism>
<proteinExistence type="predicted"/>
<dbReference type="EMBL" id="JAFNEN010004576">
    <property type="protein sequence ID" value="KAG8171001.1"/>
    <property type="molecule type" value="Genomic_DNA"/>
</dbReference>
<keyword evidence="3" id="KW-1185">Reference proteome</keyword>
<evidence type="ECO:0000313" key="2">
    <source>
        <dbReference type="EMBL" id="KAG8171001.1"/>
    </source>
</evidence>
<dbReference type="Proteomes" id="UP000827092">
    <property type="component" value="Unassembled WGS sequence"/>
</dbReference>
<feature type="non-terminal residue" evidence="2">
    <location>
        <position position="126"/>
    </location>
</feature>
<protein>
    <submittedName>
        <fullName evidence="2">Uncharacterized protein</fullName>
    </submittedName>
</protein>
<dbReference type="AlphaFoldDB" id="A0AAV6THS6"/>
<feature type="region of interest" description="Disordered" evidence="1">
    <location>
        <begin position="62"/>
        <end position="95"/>
    </location>
</feature>
<evidence type="ECO:0000256" key="1">
    <source>
        <dbReference type="SAM" id="MobiDB-lite"/>
    </source>
</evidence>
<gene>
    <name evidence="2" type="ORF">JTE90_014186</name>
</gene>